<dbReference type="InterPro" id="IPR023170">
    <property type="entry name" value="HhH_base_excis_C"/>
</dbReference>
<comment type="catalytic activity">
    <reaction evidence="1">
        <text>Hydrolysis of alkylated DNA, releasing 3-methyladenine, 3-methylguanine, 7-methylguanine and 7-methyladenine.</text>
        <dbReference type="EC" id="3.2.2.21"/>
    </reaction>
</comment>
<dbReference type="Gene3D" id="1.10.340.30">
    <property type="entry name" value="Hypothetical protein, domain 2"/>
    <property type="match status" value="1"/>
</dbReference>
<dbReference type="GO" id="GO:0006285">
    <property type="term" value="P:base-excision repair, AP site formation"/>
    <property type="evidence" value="ECO:0007669"/>
    <property type="project" value="TreeGrafter"/>
</dbReference>
<dbReference type="EC" id="3.2.2.21" evidence="2"/>
<dbReference type="AlphaFoldDB" id="A0A9X3N732"/>
<dbReference type="GO" id="GO:0032993">
    <property type="term" value="C:protein-DNA complex"/>
    <property type="evidence" value="ECO:0007669"/>
    <property type="project" value="TreeGrafter"/>
</dbReference>
<sequence>MILRAVEQPYDGAGLIDFLARRMVPGVEEHVDGVYRRSLPSGEILELRPHPEGMEATHDVSGMLDLDAPVARIAERLGALYRPGTRVPGCVDGDELAVRAVLGQQITVQAARTHAGRLVQTVGEPLTRPSGTITHRFPSLEAIAAAPDAVFAMPATRRATLRSLAGQPLDRLIDLRGVGPWTQTYVNMRALGDRDAWLPTDIGVRHGLARHGAADPERWRPFRAYAVISLWASLAS</sequence>
<accession>A0A9X3N732</accession>
<dbReference type="SUPFAM" id="SSF55945">
    <property type="entry name" value="TATA-box binding protein-like"/>
    <property type="match status" value="1"/>
</dbReference>
<dbReference type="Gene3D" id="3.30.310.20">
    <property type="entry name" value="DNA-3-methyladenine glycosylase AlkA, N-terminal domain"/>
    <property type="match status" value="2"/>
</dbReference>
<dbReference type="PANTHER" id="PTHR43003:SF13">
    <property type="entry name" value="DNA-3-METHYLADENINE GLYCOSYLASE 2"/>
    <property type="match status" value="1"/>
</dbReference>
<name>A0A9X3N732_9ACTN</name>
<evidence type="ECO:0000259" key="6">
    <source>
        <dbReference type="SMART" id="SM01009"/>
    </source>
</evidence>
<dbReference type="SUPFAM" id="SSF48150">
    <property type="entry name" value="DNA-glycosylase"/>
    <property type="match status" value="1"/>
</dbReference>
<dbReference type="InterPro" id="IPR051912">
    <property type="entry name" value="Alkylbase_DNA_Glycosylase/TA"/>
</dbReference>
<evidence type="ECO:0000313" key="7">
    <source>
        <dbReference type="EMBL" id="MDA0178931.1"/>
    </source>
</evidence>
<evidence type="ECO:0000259" key="5">
    <source>
        <dbReference type="SMART" id="SM00478"/>
    </source>
</evidence>
<keyword evidence="4" id="KW-0234">DNA repair</keyword>
<dbReference type="InterPro" id="IPR037046">
    <property type="entry name" value="AlkA_N_sf"/>
</dbReference>
<protein>
    <recommendedName>
        <fullName evidence="2">DNA-3-methyladenine glycosylase II</fullName>
        <ecNumber evidence="2">3.2.2.21</ecNumber>
    </recommendedName>
</protein>
<dbReference type="GO" id="GO:0032131">
    <property type="term" value="F:alkylated DNA binding"/>
    <property type="evidence" value="ECO:0007669"/>
    <property type="project" value="TreeGrafter"/>
</dbReference>
<organism evidence="7 8">
    <name type="scientific">Solirubrobacter phytolaccae</name>
    <dbReference type="NCBI Taxonomy" id="1404360"/>
    <lineage>
        <taxon>Bacteria</taxon>
        <taxon>Bacillati</taxon>
        <taxon>Actinomycetota</taxon>
        <taxon>Thermoleophilia</taxon>
        <taxon>Solirubrobacterales</taxon>
        <taxon>Solirubrobacteraceae</taxon>
        <taxon>Solirubrobacter</taxon>
    </lineage>
</organism>
<evidence type="ECO:0000256" key="2">
    <source>
        <dbReference type="ARBA" id="ARBA00012000"/>
    </source>
</evidence>
<reference evidence="7" key="1">
    <citation type="submission" date="2022-10" db="EMBL/GenBank/DDBJ databases">
        <title>The WGS of Solirubrobacter phytolaccae KCTC 29190.</title>
        <authorList>
            <person name="Jiang Z."/>
        </authorList>
    </citation>
    <scope>NUCLEOTIDE SEQUENCE</scope>
    <source>
        <strain evidence="7">KCTC 29190</strain>
    </source>
</reference>
<dbReference type="GO" id="GO:0006307">
    <property type="term" value="P:DNA alkylation repair"/>
    <property type="evidence" value="ECO:0007669"/>
    <property type="project" value="TreeGrafter"/>
</dbReference>
<evidence type="ECO:0000256" key="1">
    <source>
        <dbReference type="ARBA" id="ARBA00000086"/>
    </source>
</evidence>
<gene>
    <name evidence="7" type="ORF">OJ997_01390</name>
</gene>
<feature type="domain" description="HhH-GPD" evidence="5">
    <location>
        <begin position="102"/>
        <end position="235"/>
    </location>
</feature>
<dbReference type="Gene3D" id="1.10.1670.10">
    <property type="entry name" value="Helix-hairpin-Helix base-excision DNA repair enzymes (C-terminal)"/>
    <property type="match status" value="1"/>
</dbReference>
<keyword evidence="3" id="KW-0227">DNA damage</keyword>
<dbReference type="InterPro" id="IPR003265">
    <property type="entry name" value="HhH-GPD_domain"/>
</dbReference>
<dbReference type="GO" id="GO:0043916">
    <property type="term" value="F:DNA-7-methylguanine glycosylase activity"/>
    <property type="evidence" value="ECO:0007669"/>
    <property type="project" value="TreeGrafter"/>
</dbReference>
<dbReference type="EMBL" id="JAPDDP010000002">
    <property type="protein sequence ID" value="MDA0178931.1"/>
    <property type="molecule type" value="Genomic_DNA"/>
</dbReference>
<dbReference type="PANTHER" id="PTHR43003">
    <property type="entry name" value="DNA-3-METHYLADENINE GLYCOSYLASE"/>
    <property type="match status" value="1"/>
</dbReference>
<evidence type="ECO:0000313" key="8">
    <source>
        <dbReference type="Proteomes" id="UP001147653"/>
    </source>
</evidence>
<keyword evidence="8" id="KW-1185">Reference proteome</keyword>
<dbReference type="Pfam" id="PF06029">
    <property type="entry name" value="AlkA_N"/>
    <property type="match status" value="1"/>
</dbReference>
<comment type="caution">
    <text evidence="7">The sequence shown here is derived from an EMBL/GenBank/DDBJ whole genome shotgun (WGS) entry which is preliminary data.</text>
</comment>
<dbReference type="SMART" id="SM00478">
    <property type="entry name" value="ENDO3c"/>
    <property type="match status" value="1"/>
</dbReference>
<dbReference type="InterPro" id="IPR010316">
    <property type="entry name" value="AlkA_N"/>
</dbReference>
<dbReference type="GO" id="GO:0005737">
    <property type="term" value="C:cytoplasm"/>
    <property type="evidence" value="ECO:0007669"/>
    <property type="project" value="TreeGrafter"/>
</dbReference>
<evidence type="ECO:0000256" key="3">
    <source>
        <dbReference type="ARBA" id="ARBA00022763"/>
    </source>
</evidence>
<dbReference type="RefSeq" id="WP_270023197.1">
    <property type="nucleotide sequence ID" value="NZ_JAPDDP010000002.1"/>
</dbReference>
<proteinExistence type="predicted"/>
<feature type="domain" description="DNA-3-methyladenine glycosylase AlkA N-terminal" evidence="6">
    <location>
        <begin position="1"/>
        <end position="92"/>
    </location>
</feature>
<dbReference type="GO" id="GO:0008725">
    <property type="term" value="F:DNA-3-methyladenine glycosylase activity"/>
    <property type="evidence" value="ECO:0007669"/>
    <property type="project" value="TreeGrafter"/>
</dbReference>
<evidence type="ECO:0000256" key="4">
    <source>
        <dbReference type="ARBA" id="ARBA00023204"/>
    </source>
</evidence>
<dbReference type="SMART" id="SM01009">
    <property type="entry name" value="AlkA_N"/>
    <property type="match status" value="1"/>
</dbReference>
<dbReference type="Proteomes" id="UP001147653">
    <property type="component" value="Unassembled WGS sequence"/>
</dbReference>
<dbReference type="InterPro" id="IPR011257">
    <property type="entry name" value="DNA_glycosylase"/>
</dbReference>